<evidence type="ECO:0000313" key="1">
    <source>
        <dbReference type="EMBL" id="KAG9220979.1"/>
    </source>
</evidence>
<sequence length="275" mass="30976">MSDEHTTSPQPAAQPAPRADEQEVPTKVVFVGVGGATCSGKTTLAKHLRRILPNSVIIHQDDFAPPMEEVPLHPVHGVQDWDSAPGAISWARMVTFLRHVKETGVIPPDHRSHDHLNEQQVVPVPDELADKWRAHFQALQQKLAAETKEKITWGLVDGFLLYWNHDVVDQLDVKFFLRVPHDALKKRRHDRHGYHTAEGALWRDPPQYWENIVYPAYVEAHRHLFVDGDVEHGKLTSDADRLVLLETLEMTMGNAVEKCCSVLDGALGKLHPTAD</sequence>
<keyword evidence="2" id="KW-1185">Reference proteome</keyword>
<protein>
    <submittedName>
        <fullName evidence="1">Uncharacterized protein</fullName>
    </submittedName>
</protein>
<organism evidence="1 2">
    <name type="scientific">Pleurotus cornucopiae</name>
    <name type="common">Cornucopia mushroom</name>
    <dbReference type="NCBI Taxonomy" id="5321"/>
    <lineage>
        <taxon>Eukaryota</taxon>
        <taxon>Fungi</taxon>
        <taxon>Dikarya</taxon>
        <taxon>Basidiomycota</taxon>
        <taxon>Agaricomycotina</taxon>
        <taxon>Agaricomycetes</taxon>
        <taxon>Agaricomycetidae</taxon>
        <taxon>Agaricales</taxon>
        <taxon>Pleurotineae</taxon>
        <taxon>Pleurotaceae</taxon>
        <taxon>Pleurotus</taxon>
    </lineage>
</organism>
<dbReference type="EMBL" id="WQMT02000007">
    <property type="protein sequence ID" value="KAG9220979.1"/>
    <property type="molecule type" value="Genomic_DNA"/>
</dbReference>
<dbReference type="Proteomes" id="UP000824881">
    <property type="component" value="Unassembled WGS sequence"/>
</dbReference>
<accession>A0ACB7IS14</accession>
<proteinExistence type="predicted"/>
<gene>
    <name evidence="1" type="ORF">CCMSSC00406_0002421</name>
</gene>
<reference evidence="1 2" key="1">
    <citation type="journal article" date="2021" name="Appl. Environ. Microbiol.">
        <title>Genetic linkage and physical mapping for an oyster mushroom Pleurotus cornucopiae and QTL analysis for the trait cap color.</title>
        <authorList>
            <person name="Zhang Y."/>
            <person name="Gao W."/>
            <person name="Sonnenberg A."/>
            <person name="Chen Q."/>
            <person name="Zhang J."/>
            <person name="Huang C."/>
        </authorList>
    </citation>
    <scope>NUCLEOTIDE SEQUENCE [LARGE SCALE GENOMIC DNA]</scope>
    <source>
        <strain evidence="1">CCMSSC00406</strain>
    </source>
</reference>
<name>A0ACB7IS14_PLECO</name>
<evidence type="ECO:0000313" key="2">
    <source>
        <dbReference type="Proteomes" id="UP000824881"/>
    </source>
</evidence>
<comment type="caution">
    <text evidence="1">The sequence shown here is derived from an EMBL/GenBank/DDBJ whole genome shotgun (WGS) entry which is preliminary data.</text>
</comment>